<dbReference type="PROSITE" id="PS51671">
    <property type="entry name" value="ACT"/>
    <property type="match status" value="1"/>
</dbReference>
<dbReference type="SUPFAM" id="SSF109604">
    <property type="entry name" value="HD-domain/PDEase-like"/>
    <property type="match status" value="1"/>
</dbReference>
<dbReference type="AlphaFoldDB" id="A0A455T3G3"/>
<evidence type="ECO:0000259" key="4">
    <source>
        <dbReference type="PROSITE" id="PS51880"/>
    </source>
</evidence>
<dbReference type="CDD" id="cd04876">
    <property type="entry name" value="ACT_RelA-SpoT"/>
    <property type="match status" value="1"/>
</dbReference>
<dbReference type="Pfam" id="PF02824">
    <property type="entry name" value="TGS"/>
    <property type="match status" value="1"/>
</dbReference>
<feature type="domain" description="ACT" evidence="3">
    <location>
        <begin position="783"/>
        <end position="858"/>
    </location>
</feature>
<dbReference type="CDD" id="cd01668">
    <property type="entry name" value="TGS_RSH"/>
    <property type="match status" value="1"/>
</dbReference>
<organism evidence="5">
    <name type="scientific">Thermogemmatispora argillosa</name>
    <dbReference type="NCBI Taxonomy" id="2045280"/>
    <lineage>
        <taxon>Bacteria</taxon>
        <taxon>Bacillati</taxon>
        <taxon>Chloroflexota</taxon>
        <taxon>Ktedonobacteria</taxon>
        <taxon>Thermogemmatisporales</taxon>
        <taxon>Thermogemmatisporaceae</taxon>
        <taxon>Thermogemmatispora</taxon>
    </lineage>
</organism>
<dbReference type="Pfam" id="PF13328">
    <property type="entry name" value="HD_4"/>
    <property type="match status" value="1"/>
</dbReference>
<dbReference type="PROSITE" id="PS51880">
    <property type="entry name" value="TGS"/>
    <property type="match status" value="1"/>
</dbReference>
<dbReference type="InterPro" id="IPR012675">
    <property type="entry name" value="Beta-grasp_dom_sf"/>
</dbReference>
<dbReference type="EMBL" id="AP019377">
    <property type="protein sequence ID" value="BBH94346.1"/>
    <property type="molecule type" value="Genomic_DNA"/>
</dbReference>
<dbReference type="InterPro" id="IPR004811">
    <property type="entry name" value="RelA/Spo_fam"/>
</dbReference>
<dbReference type="GO" id="GO:0005886">
    <property type="term" value="C:plasma membrane"/>
    <property type="evidence" value="ECO:0007669"/>
    <property type="project" value="TreeGrafter"/>
</dbReference>
<comment type="function">
    <text evidence="1">In eubacteria ppGpp (guanosine 3'-diphosphate 5'-diphosphate) is a mediator of the stringent response that coordinates a variety of cellular activities in response to changes in nutritional abundance.</text>
</comment>
<dbReference type="PANTHER" id="PTHR21262:SF31">
    <property type="entry name" value="GTP PYROPHOSPHOKINASE"/>
    <property type="match status" value="1"/>
</dbReference>
<dbReference type="InterPro" id="IPR033655">
    <property type="entry name" value="TGS_RelA/SpoT"/>
</dbReference>
<feature type="domain" description="TGS" evidence="4">
    <location>
        <begin position="493"/>
        <end position="568"/>
    </location>
</feature>
<dbReference type="Gene3D" id="3.30.460.10">
    <property type="entry name" value="Beta Polymerase, domain 2"/>
    <property type="match status" value="1"/>
</dbReference>
<reference evidence="5" key="1">
    <citation type="submission" date="2018-12" db="EMBL/GenBank/DDBJ databases">
        <title>Novel natural products biosynthetic potential of the class Ktedonobacteria.</title>
        <authorList>
            <person name="Zheng Y."/>
            <person name="Saitou A."/>
            <person name="Wang C.M."/>
            <person name="Toyoda A."/>
            <person name="Minakuchi Y."/>
            <person name="Sekiguchi Y."/>
            <person name="Ueda K."/>
            <person name="Takano H."/>
            <person name="Sakai Y."/>
            <person name="Yokota A."/>
            <person name="Yabe S."/>
        </authorList>
    </citation>
    <scope>NUCLEOTIDE SEQUENCE</scope>
    <source>
        <strain evidence="5">A3-2</strain>
    </source>
</reference>
<dbReference type="SUPFAM" id="SSF81271">
    <property type="entry name" value="TGS-like"/>
    <property type="match status" value="1"/>
</dbReference>
<dbReference type="NCBIfam" id="TIGR00691">
    <property type="entry name" value="spoT_relA"/>
    <property type="match status" value="1"/>
</dbReference>
<proteinExistence type="inferred from homology"/>
<accession>A0A455T3G3</accession>
<dbReference type="InterPro" id="IPR045865">
    <property type="entry name" value="ACT-like_dom_sf"/>
</dbReference>
<dbReference type="CDD" id="cd05399">
    <property type="entry name" value="NT_Rel-Spo_like"/>
    <property type="match status" value="1"/>
</dbReference>
<evidence type="ECO:0000259" key="3">
    <source>
        <dbReference type="PROSITE" id="PS51671"/>
    </source>
</evidence>
<dbReference type="SUPFAM" id="SSF55021">
    <property type="entry name" value="ACT-like"/>
    <property type="match status" value="1"/>
</dbReference>
<sequence length="863" mass="97768">MKYRNVHMVEMTIEHESDRQLGERSSVFAAGTRGEAEAGGGLTTAVGEKPPDERVAEVLLARVQEYMSPTEIEQVQRALRLAQEHCRGVRGKRALPPLEHALGVALILAEMRIDAIGVAAGLIFEAVDAELLSLERVTEELGRAVARVVNSMLRLNILERKKQVGAQLLPAGRSEVESSRESRKRRNRDALQHQQAETVRKMFLAMSDDPRVVLLKLAYRLHAMRMLRDPAFQYDPQERLTMARETREIYAPLAGRLGMSRVECELEDLAFEILQPAQYAWVRDQMEAEKKQWGAYVEKVCEILRREMASIGLKRVEVSGRIKHLFSFYKKILRAAGLPTQPSLLGTESLEDLKRGLDLNQIHDVIAFRILVETTQDCYLALGHIHSLWKPKEGRIKDYIANPKPNGYQALHTTVFCLDDQLVEIQIRTFEMHQIAEYGVAMHWHYKDVGDHASPSAKELLTWLRQLAEWQRELRASQSGEPELPETSRNDPFSEQIFVFTPKGEVKDLPVGSTPIDFAYRIHSEIGNHCAGARIITEIGDGEGERLVARMVPLDYELKNGEIVDITTSRTAHPSRDWLNFARTATARSHIRRYLKAHERDINIQIGRERLDRELKALGVRGLEALTEDLQDRLLEEYNAQREQREPRLSSFEDLLAAIGSDKVRQHWVAVRLGEYLQVRERERENRENGAHQEEEPLLAASSSKEAPAVSLCVDGVTGLLTRLANCCCPLPGDAIVGFISRGRGVIVHRADCPNIARYREHNGERLITVSWAGVEQSHYLAPIVMTARDRPGLMRDIASAIAELGINMAALSTRTHGSRELAVINATLEIESLEQLQRVIARLERVKDVLQVGRDLKRNRRR</sequence>
<dbReference type="InterPro" id="IPR043519">
    <property type="entry name" value="NT_sf"/>
</dbReference>
<dbReference type="Gene3D" id="3.30.70.260">
    <property type="match status" value="1"/>
</dbReference>
<comment type="similarity">
    <text evidence="1">Belongs to the relA/spoT family.</text>
</comment>
<dbReference type="Gene3D" id="3.10.20.30">
    <property type="match status" value="1"/>
</dbReference>
<dbReference type="GO" id="GO:0015969">
    <property type="term" value="P:guanosine tetraphosphate metabolic process"/>
    <property type="evidence" value="ECO:0007669"/>
    <property type="project" value="InterPro"/>
</dbReference>
<dbReference type="Pfam" id="PF04607">
    <property type="entry name" value="RelA_SpoT"/>
    <property type="match status" value="1"/>
</dbReference>
<dbReference type="Pfam" id="PF13291">
    <property type="entry name" value="ACT_4"/>
    <property type="match status" value="1"/>
</dbReference>
<dbReference type="InterPro" id="IPR045600">
    <property type="entry name" value="RelA/SpoT_AH_RIS"/>
</dbReference>
<evidence type="ECO:0000313" key="5">
    <source>
        <dbReference type="EMBL" id="BBH94346.1"/>
    </source>
</evidence>
<dbReference type="InterPro" id="IPR012676">
    <property type="entry name" value="TGS-like"/>
</dbReference>
<protein>
    <submittedName>
        <fullName evidence="5">(P)ppGpp synthetase</fullName>
    </submittedName>
</protein>
<dbReference type="SMART" id="SM00954">
    <property type="entry name" value="RelA_SpoT"/>
    <property type="match status" value="1"/>
</dbReference>
<dbReference type="InterPro" id="IPR002912">
    <property type="entry name" value="ACT_dom"/>
</dbReference>
<dbReference type="InterPro" id="IPR004095">
    <property type="entry name" value="TGS"/>
</dbReference>
<dbReference type="FunFam" id="3.10.20.30:FF:000002">
    <property type="entry name" value="GTP pyrophosphokinase (RelA/SpoT)"/>
    <property type="match status" value="1"/>
</dbReference>
<dbReference type="SUPFAM" id="SSF81301">
    <property type="entry name" value="Nucleotidyltransferase"/>
    <property type="match status" value="1"/>
</dbReference>
<dbReference type="InterPro" id="IPR007685">
    <property type="entry name" value="RelA_SpoT"/>
</dbReference>
<evidence type="ECO:0000256" key="2">
    <source>
        <dbReference type="SAM" id="MobiDB-lite"/>
    </source>
</evidence>
<dbReference type="Pfam" id="PF19296">
    <property type="entry name" value="RelA_AH_RIS"/>
    <property type="match status" value="1"/>
</dbReference>
<gene>
    <name evidence="5" type="ORF">KTA_25450</name>
</gene>
<dbReference type="Gene3D" id="1.10.3210.10">
    <property type="entry name" value="Hypothetical protein af1432"/>
    <property type="match status" value="1"/>
</dbReference>
<feature type="region of interest" description="Disordered" evidence="2">
    <location>
        <begin position="170"/>
        <end position="191"/>
    </location>
</feature>
<name>A0A455T3G3_9CHLR</name>
<evidence type="ECO:0000256" key="1">
    <source>
        <dbReference type="RuleBase" id="RU003847"/>
    </source>
</evidence>
<dbReference type="PANTHER" id="PTHR21262">
    <property type="entry name" value="GUANOSINE-3',5'-BIS DIPHOSPHATE 3'-PYROPHOSPHOHYDROLASE"/>
    <property type="match status" value="1"/>
</dbReference>